<organism evidence="1 2">
    <name type="scientific">Labilithrix luteola</name>
    <dbReference type="NCBI Taxonomy" id="1391654"/>
    <lineage>
        <taxon>Bacteria</taxon>
        <taxon>Pseudomonadati</taxon>
        <taxon>Myxococcota</taxon>
        <taxon>Polyangia</taxon>
        <taxon>Polyangiales</taxon>
        <taxon>Labilitrichaceae</taxon>
        <taxon>Labilithrix</taxon>
    </lineage>
</organism>
<name>A0A0K1PYF6_9BACT</name>
<keyword evidence="2" id="KW-1185">Reference proteome</keyword>
<dbReference type="RefSeq" id="WP_169927123.1">
    <property type="nucleotide sequence ID" value="NZ_CP012333.1"/>
</dbReference>
<dbReference type="KEGG" id="llu:AKJ09_05224"/>
<gene>
    <name evidence="1" type="ORF">AKJ09_05224</name>
</gene>
<evidence type="ECO:0000313" key="2">
    <source>
        <dbReference type="Proteomes" id="UP000064967"/>
    </source>
</evidence>
<dbReference type="EMBL" id="CP012333">
    <property type="protein sequence ID" value="AKU98560.1"/>
    <property type="molecule type" value="Genomic_DNA"/>
</dbReference>
<sequence length="91" mass="9803">MNADRQPSMPGIMPKDKIYRYVITPAEGGCRAACAELCVEALGASEEAAIDALLEIICAKLNGVEDVTPPPMTVIDFRLEEESVRSHAESP</sequence>
<protein>
    <submittedName>
        <fullName evidence="1">Uncharacterized protein</fullName>
    </submittedName>
</protein>
<proteinExistence type="predicted"/>
<accession>A0A0K1PYF6</accession>
<reference evidence="1 2" key="1">
    <citation type="submission" date="2015-08" db="EMBL/GenBank/DDBJ databases">
        <authorList>
            <person name="Babu N.S."/>
            <person name="Beckwith C.J."/>
            <person name="Beseler K.G."/>
            <person name="Brison A."/>
            <person name="Carone J.V."/>
            <person name="Caskin T.P."/>
            <person name="Diamond M."/>
            <person name="Durham M.E."/>
            <person name="Foxe J.M."/>
            <person name="Go M."/>
            <person name="Henderson B.A."/>
            <person name="Jones I.B."/>
            <person name="McGettigan J.A."/>
            <person name="Micheletti S.J."/>
            <person name="Nasrallah M.E."/>
            <person name="Ortiz D."/>
            <person name="Piller C.R."/>
            <person name="Privatt S.R."/>
            <person name="Schneider S.L."/>
            <person name="Sharp S."/>
            <person name="Smith T.C."/>
            <person name="Stanton J.D."/>
            <person name="Ullery H.E."/>
            <person name="Wilson R.J."/>
            <person name="Serrano M.G."/>
            <person name="Buck G."/>
            <person name="Lee V."/>
            <person name="Wang Y."/>
            <person name="Carvalho R."/>
            <person name="Voegtly L."/>
            <person name="Shi R."/>
            <person name="Duckworth R."/>
            <person name="Johnson A."/>
            <person name="Loviza R."/>
            <person name="Walstead R."/>
            <person name="Shah Z."/>
            <person name="Kiflezghi M."/>
            <person name="Wade K."/>
            <person name="Ball S.L."/>
            <person name="Bradley K.W."/>
            <person name="Asai D.J."/>
            <person name="Bowman C.A."/>
            <person name="Russell D.A."/>
            <person name="Pope W.H."/>
            <person name="Jacobs-Sera D."/>
            <person name="Hendrix R.W."/>
            <person name="Hatfull G.F."/>
        </authorList>
    </citation>
    <scope>NUCLEOTIDE SEQUENCE [LARGE SCALE GENOMIC DNA]</scope>
    <source>
        <strain evidence="1 2">DSM 27648</strain>
    </source>
</reference>
<dbReference type="Proteomes" id="UP000064967">
    <property type="component" value="Chromosome"/>
</dbReference>
<evidence type="ECO:0000313" key="1">
    <source>
        <dbReference type="EMBL" id="AKU98560.1"/>
    </source>
</evidence>
<dbReference type="AlphaFoldDB" id="A0A0K1PYF6"/>